<feature type="region of interest" description="Disordered" evidence="1">
    <location>
        <begin position="53"/>
        <end position="89"/>
    </location>
</feature>
<feature type="compositionally biased region" description="Polar residues" evidence="1">
    <location>
        <begin position="71"/>
        <end position="81"/>
    </location>
</feature>
<feature type="region of interest" description="Disordered" evidence="1">
    <location>
        <begin position="203"/>
        <end position="238"/>
    </location>
</feature>
<comment type="caution">
    <text evidence="2">The sequence shown here is derived from an EMBL/GenBank/DDBJ whole genome shotgun (WGS) entry which is preliminary data.</text>
</comment>
<organism evidence="2 3">
    <name type="scientific">Coccomyxa viridis</name>
    <dbReference type="NCBI Taxonomy" id="1274662"/>
    <lineage>
        <taxon>Eukaryota</taxon>
        <taxon>Viridiplantae</taxon>
        <taxon>Chlorophyta</taxon>
        <taxon>core chlorophytes</taxon>
        <taxon>Trebouxiophyceae</taxon>
        <taxon>Trebouxiophyceae incertae sedis</taxon>
        <taxon>Coccomyxaceae</taxon>
        <taxon>Coccomyxa</taxon>
    </lineage>
</organism>
<protein>
    <submittedName>
        <fullName evidence="2">Uncharacterized protein</fullName>
    </submittedName>
</protein>
<feature type="region of interest" description="Disordered" evidence="1">
    <location>
        <begin position="153"/>
        <end position="172"/>
    </location>
</feature>
<feature type="compositionally biased region" description="Low complexity" evidence="1">
    <location>
        <begin position="153"/>
        <end position="168"/>
    </location>
</feature>
<proteinExistence type="predicted"/>
<feature type="compositionally biased region" description="Low complexity" evidence="1">
    <location>
        <begin position="212"/>
        <end position="238"/>
    </location>
</feature>
<sequence>MGAVGTQAHLIFPRRILPGIDCIPPLETVEEIGRSAEGCRELTDILRKWRRASEGAEGASGSHSRKEESLQPGSKLTSQQDRGPGPQLPVASLIQQFEGRKPPQIPHLTLQLEQEDQQSDLDKPRTPPKLESPLSALHRESRAECAVEEELLAASDAAPPKSDSSSLDNLTGKASLALPGKEQHSDRLPGSLPAYWPTFSISVGDASPNSGSQDTAAQQAPTQASPSQASPVSSASPGAPIMTYAELLARETSAMRNAQGPWKPRIEKSEELLKFESNIKRLRCRYERMELLKQGSRQPATRRSFHNKRPFSAPSAQLDVPTGSDSPQLSLALAVDATSAGAAAAGAWAAKRLPRPCFNGGQVVDVLPAWALDLQRPPTTLLKLPAPTAAAQSYQGDQSHGALPGDAAEAAAMRLLERAAIVSVTPSQPSSSQRGMAIPAACERPPVDALSAGSIEQQQHAGSSFAATTSALQNATSAASVAAPVLQQAALLAWAGLEGGFDMCGATLQSAPLVGRLAGLPEPASSGPSRPVRLLRWGIAGVYGTAGALKGIRDGIAQLRGQH</sequence>
<dbReference type="AlphaFoldDB" id="A0AAV1IGY8"/>
<gene>
    <name evidence="2" type="ORF">CVIRNUC_009567</name>
</gene>
<feature type="region of interest" description="Disordered" evidence="1">
    <location>
        <begin position="293"/>
        <end position="324"/>
    </location>
</feature>
<evidence type="ECO:0000256" key="1">
    <source>
        <dbReference type="SAM" id="MobiDB-lite"/>
    </source>
</evidence>
<keyword evidence="3" id="KW-1185">Reference proteome</keyword>
<feature type="region of interest" description="Disordered" evidence="1">
    <location>
        <begin position="114"/>
        <end position="143"/>
    </location>
</feature>
<reference evidence="2 3" key="1">
    <citation type="submission" date="2023-10" db="EMBL/GenBank/DDBJ databases">
        <authorList>
            <person name="Maclean D."/>
            <person name="Macfadyen A."/>
        </authorList>
    </citation>
    <scope>NUCLEOTIDE SEQUENCE [LARGE SCALE GENOMIC DNA]</scope>
</reference>
<name>A0AAV1IGY8_9CHLO</name>
<accession>A0AAV1IGY8</accession>
<dbReference type="EMBL" id="CAUYUE010000014">
    <property type="protein sequence ID" value="CAK0786354.1"/>
    <property type="molecule type" value="Genomic_DNA"/>
</dbReference>
<evidence type="ECO:0000313" key="2">
    <source>
        <dbReference type="EMBL" id="CAK0786354.1"/>
    </source>
</evidence>
<dbReference type="Proteomes" id="UP001314263">
    <property type="component" value="Unassembled WGS sequence"/>
</dbReference>
<evidence type="ECO:0000313" key="3">
    <source>
        <dbReference type="Proteomes" id="UP001314263"/>
    </source>
</evidence>